<feature type="domain" description="CUB" evidence="6">
    <location>
        <begin position="36"/>
        <end position="180"/>
    </location>
</feature>
<keyword evidence="7" id="KW-1185">Reference proteome</keyword>
<gene>
    <name evidence="8" type="primary">LDLRAD2</name>
</gene>
<dbReference type="Proteomes" id="UP001652642">
    <property type="component" value="Chromosome 7"/>
</dbReference>
<dbReference type="PANTHER" id="PTHR24652">
    <property type="entry name" value="LOW-DENSITY LIPOPROTEIN RECEPTOR CLASS A DOMAIN-CONTAINING PROTEIN 2"/>
    <property type="match status" value="1"/>
</dbReference>
<dbReference type="PANTHER" id="PTHR24652:SF67">
    <property type="entry name" value="LOW-DENSITY LIPOPROTEIN RECEPTOR CLASS A DOMAIN-CONTAINING PROTEIN 2"/>
    <property type="match status" value="1"/>
</dbReference>
<dbReference type="GeneID" id="110073132"/>
<keyword evidence="5" id="KW-0732">Signal</keyword>
<keyword evidence="4" id="KW-0472">Membrane</keyword>
<evidence type="ECO:0000256" key="4">
    <source>
        <dbReference type="SAM" id="Phobius"/>
    </source>
</evidence>
<dbReference type="PROSITE" id="PS01180">
    <property type="entry name" value="CUB"/>
    <property type="match status" value="1"/>
</dbReference>
<comment type="caution">
    <text evidence="2">Lacks conserved residue(s) required for the propagation of feature annotation.</text>
</comment>
<evidence type="ECO:0000313" key="7">
    <source>
        <dbReference type="Proteomes" id="UP001652642"/>
    </source>
</evidence>
<keyword evidence="8" id="KW-0675">Receptor</keyword>
<dbReference type="CDD" id="cd00041">
    <property type="entry name" value="CUB"/>
    <property type="match status" value="1"/>
</dbReference>
<dbReference type="SUPFAM" id="SSF49854">
    <property type="entry name" value="Spermadhesin, CUB domain"/>
    <property type="match status" value="1"/>
</dbReference>
<dbReference type="InterPro" id="IPR042333">
    <property type="entry name" value="LRAD2/Mig-13-like"/>
</dbReference>
<dbReference type="CDD" id="cd00112">
    <property type="entry name" value="LDLa"/>
    <property type="match status" value="1"/>
</dbReference>
<keyword evidence="4" id="KW-1133">Transmembrane helix</keyword>
<feature type="region of interest" description="Disordered" evidence="3">
    <location>
        <begin position="95"/>
        <end position="118"/>
    </location>
</feature>
<keyword evidence="4" id="KW-0812">Transmembrane</keyword>
<keyword evidence="8" id="KW-0449">Lipoprotein</keyword>
<dbReference type="Gene3D" id="2.60.120.290">
    <property type="entry name" value="Spermadhesin, CUB domain"/>
    <property type="match status" value="1"/>
</dbReference>
<feature type="chain" id="PRO_5045862078" evidence="5">
    <location>
        <begin position="27"/>
        <end position="351"/>
    </location>
</feature>
<feature type="signal peptide" evidence="5">
    <location>
        <begin position="1"/>
        <end position="26"/>
    </location>
</feature>
<evidence type="ECO:0000259" key="6">
    <source>
        <dbReference type="PROSITE" id="PS01180"/>
    </source>
</evidence>
<dbReference type="SMART" id="SM00192">
    <property type="entry name" value="LDLa"/>
    <property type="match status" value="1"/>
</dbReference>
<dbReference type="InterPro" id="IPR035914">
    <property type="entry name" value="Sperma_CUB_dom_sf"/>
</dbReference>
<evidence type="ECO:0000313" key="8">
    <source>
        <dbReference type="RefSeq" id="XP_072833544.1"/>
    </source>
</evidence>
<sequence length="351" mass="38245">MGRGSRLQAWAKWLLLLNMQVFPASAMQTVSMVDFCGKTLHGDGMVLTSHRDSRRYYFVVPDTDCQLTLQAASPKDQVQFQFRFFLVYSMLRSPSSTPPSTPQDHRVPASPREPLGGPCSTGSYLQFYDGSDQMAKSLGAPLCGKTIPRPVLSTGPFLTLRLLTRGQQPRVDFVGHFTSLRTGLNASACRAELYFPCRNGKCIPPFLVCDGGMVDDCGDGTDQPAQPPAWCEGSPTLLPVLPSEAAPAVSVWPTQATRTGQQETPLPPPGVRTWDQTGKCKLLLASLAAVLGVVLLFWCCWNPGWFVWRVGACRHLRGCNSVCAACHLCTRSCTQRATAKVTPHGTTEPPV</sequence>
<dbReference type="PROSITE" id="PS50068">
    <property type="entry name" value="LDLRA_2"/>
    <property type="match status" value="1"/>
</dbReference>
<dbReference type="InterPro" id="IPR036055">
    <property type="entry name" value="LDL_receptor-like_sf"/>
</dbReference>
<dbReference type="InterPro" id="IPR000859">
    <property type="entry name" value="CUB_dom"/>
</dbReference>
<dbReference type="RefSeq" id="XP_072833544.1">
    <property type="nucleotide sequence ID" value="XM_072977443.1"/>
</dbReference>
<evidence type="ECO:0000256" key="2">
    <source>
        <dbReference type="PROSITE-ProRule" id="PRU00124"/>
    </source>
</evidence>
<name>A0ABM5EK77_9SAUR</name>
<keyword evidence="1" id="KW-1015">Disulfide bond</keyword>
<dbReference type="Gene3D" id="4.10.400.10">
    <property type="entry name" value="Low-density Lipoprotein Receptor"/>
    <property type="match status" value="1"/>
</dbReference>
<evidence type="ECO:0000256" key="3">
    <source>
        <dbReference type="SAM" id="MobiDB-lite"/>
    </source>
</evidence>
<evidence type="ECO:0000256" key="5">
    <source>
        <dbReference type="SAM" id="SignalP"/>
    </source>
</evidence>
<dbReference type="SMART" id="SM00042">
    <property type="entry name" value="CUB"/>
    <property type="match status" value="1"/>
</dbReference>
<evidence type="ECO:0000256" key="1">
    <source>
        <dbReference type="ARBA" id="ARBA00023157"/>
    </source>
</evidence>
<dbReference type="InterPro" id="IPR002172">
    <property type="entry name" value="LDrepeatLR_classA_rpt"/>
</dbReference>
<dbReference type="SUPFAM" id="SSF57424">
    <property type="entry name" value="LDL receptor-like module"/>
    <property type="match status" value="1"/>
</dbReference>
<feature type="transmembrane region" description="Helical" evidence="4">
    <location>
        <begin position="282"/>
        <end position="301"/>
    </location>
</feature>
<protein>
    <submittedName>
        <fullName evidence="8">Low-density lipoprotein receptor class A domain-containing protein 2</fullName>
    </submittedName>
</protein>
<organism evidence="7 8">
    <name type="scientific">Pogona vitticeps</name>
    <name type="common">central bearded dragon</name>
    <dbReference type="NCBI Taxonomy" id="103695"/>
    <lineage>
        <taxon>Eukaryota</taxon>
        <taxon>Metazoa</taxon>
        <taxon>Chordata</taxon>
        <taxon>Craniata</taxon>
        <taxon>Vertebrata</taxon>
        <taxon>Euteleostomi</taxon>
        <taxon>Lepidosauria</taxon>
        <taxon>Squamata</taxon>
        <taxon>Bifurcata</taxon>
        <taxon>Unidentata</taxon>
        <taxon>Episquamata</taxon>
        <taxon>Toxicofera</taxon>
        <taxon>Iguania</taxon>
        <taxon>Acrodonta</taxon>
        <taxon>Agamidae</taxon>
        <taxon>Amphibolurinae</taxon>
        <taxon>Pogona</taxon>
    </lineage>
</organism>
<accession>A0ABM5EK77</accession>
<dbReference type="Pfam" id="PF00057">
    <property type="entry name" value="Ldl_recept_a"/>
    <property type="match status" value="1"/>
</dbReference>
<proteinExistence type="predicted"/>
<reference evidence="8" key="1">
    <citation type="submission" date="2025-08" db="UniProtKB">
        <authorList>
            <consortium name="RefSeq"/>
        </authorList>
    </citation>
    <scope>IDENTIFICATION</scope>
</reference>